<dbReference type="Proteomes" id="UP000010798">
    <property type="component" value="Chromosome"/>
</dbReference>
<dbReference type="EMBL" id="CP003364">
    <property type="protein sequence ID" value="AGA30045.1"/>
    <property type="molecule type" value="Genomic_DNA"/>
</dbReference>
<keyword evidence="2" id="KW-1185">Reference proteome</keyword>
<dbReference type="AlphaFoldDB" id="L0DMJ2"/>
<protein>
    <submittedName>
        <fullName evidence="1">Uncharacterized protein</fullName>
    </submittedName>
</protein>
<organism evidence="1 2">
    <name type="scientific">Singulisphaera acidiphila (strain ATCC BAA-1392 / DSM 18658 / VKM B-2454 / MOB10)</name>
    <dbReference type="NCBI Taxonomy" id="886293"/>
    <lineage>
        <taxon>Bacteria</taxon>
        <taxon>Pseudomonadati</taxon>
        <taxon>Planctomycetota</taxon>
        <taxon>Planctomycetia</taxon>
        <taxon>Isosphaerales</taxon>
        <taxon>Isosphaeraceae</taxon>
        <taxon>Singulisphaera</taxon>
    </lineage>
</organism>
<name>L0DMJ2_SINAD</name>
<dbReference type="HOGENOM" id="CLU_2976834_0_0_0"/>
<evidence type="ECO:0000313" key="2">
    <source>
        <dbReference type="Proteomes" id="UP000010798"/>
    </source>
</evidence>
<gene>
    <name evidence="1" type="ordered locus">Sinac_5931</name>
</gene>
<evidence type="ECO:0000313" key="1">
    <source>
        <dbReference type="EMBL" id="AGA30045.1"/>
    </source>
</evidence>
<dbReference type="KEGG" id="saci:Sinac_5931"/>
<dbReference type="STRING" id="886293.Sinac_5931"/>
<sequence>MLPGIWRIDPVFRSEKHALCCSFQGGRPIPAGRTDFYQGRAAKPSLFDPNATAALNSD</sequence>
<proteinExistence type="predicted"/>
<accession>L0DMJ2</accession>
<reference evidence="1 2" key="1">
    <citation type="submission" date="2012-02" db="EMBL/GenBank/DDBJ databases">
        <title>Complete sequence of chromosome of Singulisphaera acidiphila DSM 18658.</title>
        <authorList>
            <consortium name="US DOE Joint Genome Institute (JGI-PGF)"/>
            <person name="Lucas S."/>
            <person name="Copeland A."/>
            <person name="Lapidus A."/>
            <person name="Glavina del Rio T."/>
            <person name="Dalin E."/>
            <person name="Tice H."/>
            <person name="Bruce D."/>
            <person name="Goodwin L."/>
            <person name="Pitluck S."/>
            <person name="Peters L."/>
            <person name="Ovchinnikova G."/>
            <person name="Chertkov O."/>
            <person name="Kyrpides N."/>
            <person name="Mavromatis K."/>
            <person name="Ivanova N."/>
            <person name="Brettin T."/>
            <person name="Detter J.C."/>
            <person name="Han C."/>
            <person name="Larimer F."/>
            <person name="Land M."/>
            <person name="Hauser L."/>
            <person name="Markowitz V."/>
            <person name="Cheng J.-F."/>
            <person name="Hugenholtz P."/>
            <person name="Woyke T."/>
            <person name="Wu D."/>
            <person name="Tindall B."/>
            <person name="Pomrenke H."/>
            <person name="Brambilla E."/>
            <person name="Klenk H.-P."/>
            <person name="Eisen J.A."/>
        </authorList>
    </citation>
    <scope>NUCLEOTIDE SEQUENCE [LARGE SCALE GENOMIC DNA]</scope>
    <source>
        <strain evidence="2">ATCC BAA-1392 / DSM 18658 / VKM B-2454 / MOB10</strain>
    </source>
</reference>